<dbReference type="PANTHER" id="PTHR14113">
    <property type="entry name" value="PICCOLO/BASSOON"/>
    <property type="match status" value="1"/>
</dbReference>
<keyword evidence="4" id="KW-0862">Zinc</keyword>
<feature type="region of interest" description="Disordered" evidence="8">
    <location>
        <begin position="1"/>
        <end position="32"/>
    </location>
</feature>
<feature type="compositionally biased region" description="Low complexity" evidence="8">
    <location>
        <begin position="243"/>
        <end position="256"/>
    </location>
</feature>
<feature type="compositionally biased region" description="Acidic residues" evidence="8">
    <location>
        <begin position="612"/>
        <end position="625"/>
    </location>
</feature>
<dbReference type="GO" id="GO:1904071">
    <property type="term" value="P:presynaptic active zone assembly"/>
    <property type="evidence" value="ECO:0007669"/>
    <property type="project" value="TreeGrafter"/>
</dbReference>
<dbReference type="GO" id="GO:0098982">
    <property type="term" value="C:GABA-ergic synapse"/>
    <property type="evidence" value="ECO:0007669"/>
    <property type="project" value="TreeGrafter"/>
</dbReference>
<comment type="subcellular location">
    <subcellularLocation>
        <location evidence="7">Presynaptic active zone</location>
    </subcellularLocation>
</comment>
<feature type="compositionally biased region" description="Polar residues" evidence="8">
    <location>
        <begin position="342"/>
        <end position="353"/>
    </location>
</feature>
<dbReference type="GO" id="GO:0030424">
    <property type="term" value="C:axon"/>
    <property type="evidence" value="ECO:0007669"/>
    <property type="project" value="TreeGrafter"/>
</dbReference>
<evidence type="ECO:0000256" key="6">
    <source>
        <dbReference type="ARBA" id="ARBA00023273"/>
    </source>
</evidence>
<feature type="compositionally biased region" description="Polar residues" evidence="8">
    <location>
        <begin position="669"/>
        <end position="678"/>
    </location>
</feature>
<keyword evidence="6" id="KW-0966">Cell projection</keyword>
<feature type="compositionally biased region" description="Basic and acidic residues" evidence="8">
    <location>
        <begin position="626"/>
        <end position="639"/>
    </location>
</feature>
<feature type="compositionally biased region" description="Low complexity" evidence="8">
    <location>
        <begin position="126"/>
        <end position="148"/>
    </location>
</feature>
<sequence>PPQTKPSQADKPPPQPPKVAEPAPQPPKAAQEACPLCKVELNLGSSDPPNYNTCTECKKTVCNLCGFNPMPHLNEKEWLCLNCQTQRALSGQLGDMGSLPPPMPTPSTHQQQTTMPKSQPAPEKQPTPQATPMVTAATPPVNTATALPKPAPDQPKTDLAKATPPADTAAAPLPAGAQTPLEKGKDAADAANRTAGGKTVAVVPTEDKKIQLEGTTKKEKEEGKFDISGSSQQKSPQGLSDTGYSSEGISGSLGEIPSAVPTNEKEPMTEPVHKDNVMQDTSPTSPSDLAKLESTVLPILEARASEIEKEDPHNRYDTESDQNRPKILPISPELYSSREEALQSTQEMETSLTKDPLSDSVPRTERKQLHVLSEVAPGRRQRCDSVEDSSESEPSPRMQRRRKVSTTSSSSEDYKKESPCSGDEEEFIRKQIMGMSADEDASPSDEENYIRKQIREQEQQREEEEQKSKEKSASGKLKRLVKKGSMSESEETESMEVPDPKESEAVSLESEGIRCFKMIELNNKAGAPVRQDTDEGDQEVESLTESLEDRSRGEGSSSVHASSFTPGTSPTSVSSLDEDSDSSPSHKRMSGEGKQRKSRHRQHGQVLPTIEDSSEEEEMREEEELLREQEMQQDIDHQQQGKKSTNKKSKKDKEELRAQRRREHPKTPPSNLSPIEDA</sequence>
<feature type="compositionally biased region" description="Acidic residues" evidence="8">
    <location>
        <begin position="437"/>
        <end position="447"/>
    </location>
</feature>
<feature type="non-terminal residue" evidence="10">
    <location>
        <position position="678"/>
    </location>
</feature>
<feature type="compositionally biased region" description="Polar residues" evidence="8">
    <location>
        <begin position="554"/>
        <end position="571"/>
    </location>
</feature>
<proteinExistence type="predicted"/>
<feature type="compositionally biased region" description="Polar residues" evidence="8">
    <location>
        <begin position="228"/>
        <end position="242"/>
    </location>
</feature>
<evidence type="ECO:0000256" key="3">
    <source>
        <dbReference type="ARBA" id="ARBA00022771"/>
    </source>
</evidence>
<dbReference type="InterPro" id="IPR013083">
    <property type="entry name" value="Znf_RING/FYVE/PHD"/>
</dbReference>
<evidence type="ECO:0000256" key="7">
    <source>
        <dbReference type="ARBA" id="ARBA00034101"/>
    </source>
</evidence>
<keyword evidence="1" id="KW-0479">Metal-binding</keyword>
<organism evidence="10 11">
    <name type="scientific">Aldrovandia affinis</name>
    <dbReference type="NCBI Taxonomy" id="143900"/>
    <lineage>
        <taxon>Eukaryota</taxon>
        <taxon>Metazoa</taxon>
        <taxon>Chordata</taxon>
        <taxon>Craniata</taxon>
        <taxon>Vertebrata</taxon>
        <taxon>Euteleostomi</taxon>
        <taxon>Actinopterygii</taxon>
        <taxon>Neopterygii</taxon>
        <taxon>Teleostei</taxon>
        <taxon>Notacanthiformes</taxon>
        <taxon>Halosauridae</taxon>
        <taxon>Aldrovandia</taxon>
    </lineage>
</organism>
<dbReference type="InterPro" id="IPR052098">
    <property type="entry name" value="Presynaptic_Scaffold_Bsn/Pclo"/>
</dbReference>
<evidence type="ECO:0000256" key="2">
    <source>
        <dbReference type="ARBA" id="ARBA00022737"/>
    </source>
</evidence>
<dbReference type="Proteomes" id="UP001221898">
    <property type="component" value="Unassembled WGS sequence"/>
</dbReference>
<dbReference type="SUPFAM" id="SSF57903">
    <property type="entry name" value="FYVE/PHD zinc finger"/>
    <property type="match status" value="1"/>
</dbReference>
<dbReference type="InterPro" id="IPR011011">
    <property type="entry name" value="Znf_FYVE_PHD"/>
</dbReference>
<keyword evidence="5" id="KW-0770">Synapse</keyword>
<feature type="compositionally biased region" description="Basic and acidic residues" evidence="8">
    <location>
        <begin position="205"/>
        <end position="225"/>
    </location>
</feature>
<gene>
    <name evidence="10" type="ORF">AAFF_G00111530</name>
</gene>
<comment type="caution">
    <text evidence="10">The sequence shown here is derived from an EMBL/GenBank/DDBJ whole genome shotgun (WGS) entry which is preliminary data.</text>
</comment>
<evidence type="ECO:0000313" key="11">
    <source>
        <dbReference type="Proteomes" id="UP001221898"/>
    </source>
</evidence>
<keyword evidence="2" id="KW-0677">Repeat</keyword>
<dbReference type="GO" id="GO:0048788">
    <property type="term" value="C:cytoskeleton of presynaptic active zone"/>
    <property type="evidence" value="ECO:0007669"/>
    <property type="project" value="TreeGrafter"/>
</dbReference>
<dbReference type="InterPro" id="IPR008899">
    <property type="entry name" value="Znf_piccolo"/>
</dbReference>
<feature type="compositionally biased region" description="Basic and acidic residues" evidence="8">
    <location>
        <begin position="263"/>
        <end position="277"/>
    </location>
</feature>
<protein>
    <recommendedName>
        <fullName evidence="9">Zinc finger piccolo-type domain-containing protein</fullName>
    </recommendedName>
</protein>
<dbReference type="Pfam" id="PF05715">
    <property type="entry name" value="zf-piccolo"/>
    <property type="match status" value="1"/>
</dbReference>
<evidence type="ECO:0000313" key="10">
    <source>
        <dbReference type="EMBL" id="KAJ8389992.1"/>
    </source>
</evidence>
<accession>A0AAD7RTL0</accession>
<dbReference type="AlphaFoldDB" id="A0AAD7RTL0"/>
<feature type="compositionally biased region" description="Basic and acidic residues" evidence="8">
    <location>
        <begin position="448"/>
        <end position="473"/>
    </location>
</feature>
<feature type="domain" description="Zinc finger piccolo-type" evidence="9">
    <location>
        <begin position="33"/>
        <end position="89"/>
    </location>
</feature>
<dbReference type="EMBL" id="JAINUG010000175">
    <property type="protein sequence ID" value="KAJ8389992.1"/>
    <property type="molecule type" value="Genomic_DNA"/>
</dbReference>
<dbReference type="GO" id="GO:0098978">
    <property type="term" value="C:glutamatergic synapse"/>
    <property type="evidence" value="ECO:0007669"/>
    <property type="project" value="TreeGrafter"/>
</dbReference>
<feature type="region of interest" description="Disordered" evidence="8">
    <location>
        <begin position="95"/>
        <end position="508"/>
    </location>
</feature>
<name>A0AAD7RTL0_9TELE</name>
<evidence type="ECO:0000256" key="5">
    <source>
        <dbReference type="ARBA" id="ARBA00023018"/>
    </source>
</evidence>
<dbReference type="Gene3D" id="3.30.40.10">
    <property type="entry name" value="Zinc/RING finger domain, C3HC4 (zinc finger)"/>
    <property type="match status" value="1"/>
</dbReference>
<evidence type="ECO:0000256" key="8">
    <source>
        <dbReference type="SAM" id="MobiDB-lite"/>
    </source>
</evidence>
<keyword evidence="11" id="KW-1185">Reference proteome</keyword>
<feature type="non-terminal residue" evidence="10">
    <location>
        <position position="1"/>
    </location>
</feature>
<feature type="compositionally biased region" description="Basic and acidic residues" evidence="8">
    <location>
        <begin position="303"/>
        <end position="324"/>
    </location>
</feature>
<reference evidence="10" key="1">
    <citation type="journal article" date="2023" name="Science">
        <title>Genome structures resolve the early diversification of teleost fishes.</title>
        <authorList>
            <person name="Parey E."/>
            <person name="Louis A."/>
            <person name="Montfort J."/>
            <person name="Bouchez O."/>
            <person name="Roques C."/>
            <person name="Iampietro C."/>
            <person name="Lluch J."/>
            <person name="Castinel A."/>
            <person name="Donnadieu C."/>
            <person name="Desvignes T."/>
            <person name="Floi Bucao C."/>
            <person name="Jouanno E."/>
            <person name="Wen M."/>
            <person name="Mejri S."/>
            <person name="Dirks R."/>
            <person name="Jansen H."/>
            <person name="Henkel C."/>
            <person name="Chen W.J."/>
            <person name="Zahm M."/>
            <person name="Cabau C."/>
            <person name="Klopp C."/>
            <person name="Thompson A.W."/>
            <person name="Robinson-Rechavi M."/>
            <person name="Braasch I."/>
            <person name="Lecointre G."/>
            <person name="Bobe J."/>
            <person name="Postlethwait J.H."/>
            <person name="Berthelot C."/>
            <person name="Roest Crollius H."/>
            <person name="Guiguen Y."/>
        </authorList>
    </citation>
    <scope>NUCLEOTIDE SEQUENCE</scope>
    <source>
        <strain evidence="10">NC1722</strain>
    </source>
</reference>
<evidence type="ECO:0000256" key="4">
    <source>
        <dbReference type="ARBA" id="ARBA00022833"/>
    </source>
</evidence>
<evidence type="ECO:0000256" key="1">
    <source>
        <dbReference type="ARBA" id="ARBA00022723"/>
    </source>
</evidence>
<evidence type="ECO:0000259" key="9">
    <source>
        <dbReference type="Pfam" id="PF05715"/>
    </source>
</evidence>
<dbReference type="GO" id="GO:0098882">
    <property type="term" value="F:structural constituent of presynaptic active zone"/>
    <property type="evidence" value="ECO:0007669"/>
    <property type="project" value="TreeGrafter"/>
</dbReference>
<feature type="compositionally biased region" description="Polar residues" evidence="8">
    <location>
        <begin position="106"/>
        <end position="117"/>
    </location>
</feature>
<feature type="compositionally biased region" description="Pro residues" evidence="8">
    <location>
        <begin position="11"/>
        <end position="27"/>
    </location>
</feature>
<feature type="compositionally biased region" description="Low complexity" evidence="8">
    <location>
        <begin position="1"/>
        <end position="10"/>
    </location>
</feature>
<feature type="compositionally biased region" description="Low complexity" evidence="8">
    <location>
        <begin position="160"/>
        <end position="181"/>
    </location>
</feature>
<feature type="region of interest" description="Disordered" evidence="8">
    <location>
        <begin position="525"/>
        <end position="678"/>
    </location>
</feature>
<keyword evidence="3" id="KW-0863">Zinc-finger</keyword>
<dbReference type="PANTHER" id="PTHR14113:SF6">
    <property type="entry name" value="PROTEIN PICCOLO"/>
    <property type="match status" value="1"/>
</dbReference>
<dbReference type="GO" id="GO:0035418">
    <property type="term" value="P:protein localization to synapse"/>
    <property type="evidence" value="ECO:0007669"/>
    <property type="project" value="TreeGrafter"/>
</dbReference>
<feature type="compositionally biased region" description="Polar residues" evidence="8">
    <location>
        <begin position="278"/>
        <end position="287"/>
    </location>
</feature>
<dbReference type="GO" id="GO:0008270">
    <property type="term" value="F:zinc ion binding"/>
    <property type="evidence" value="ECO:0007669"/>
    <property type="project" value="UniProtKB-KW"/>
</dbReference>